<keyword evidence="5" id="KW-1185">Reference proteome</keyword>
<gene>
    <name evidence="3" type="ORF">C1637_08830</name>
    <name evidence="2" type="ORF">EG342_10865</name>
</gene>
<dbReference type="AlphaFoldDB" id="A0A3G6RL14"/>
<dbReference type="Pfam" id="PF00561">
    <property type="entry name" value="Abhydrolase_1"/>
    <property type="match status" value="1"/>
</dbReference>
<feature type="domain" description="AB hydrolase-1" evidence="1">
    <location>
        <begin position="141"/>
        <end position="347"/>
    </location>
</feature>
<dbReference type="Proteomes" id="UP000236262">
    <property type="component" value="Unassembled WGS sequence"/>
</dbReference>
<dbReference type="Gene3D" id="3.40.50.1820">
    <property type="entry name" value="alpha/beta hydrolase"/>
    <property type="match status" value="1"/>
</dbReference>
<dbReference type="EMBL" id="PPEH01000003">
    <property type="protein sequence ID" value="PNW13962.1"/>
    <property type="molecule type" value="Genomic_DNA"/>
</dbReference>
<dbReference type="Proteomes" id="UP000279972">
    <property type="component" value="Chromosome"/>
</dbReference>
<name>A0A3G6RL14_CHRLC</name>
<protein>
    <submittedName>
        <fullName evidence="2">Alpha/beta fold hydrolase</fullName>
    </submittedName>
    <submittedName>
        <fullName evidence="3">Alpha/beta hydrolase</fullName>
    </submittedName>
</protein>
<organism evidence="3 4">
    <name type="scientific">Chryseobacterium lactis</name>
    <dbReference type="NCBI Taxonomy" id="1241981"/>
    <lineage>
        <taxon>Bacteria</taxon>
        <taxon>Pseudomonadati</taxon>
        <taxon>Bacteroidota</taxon>
        <taxon>Flavobacteriia</taxon>
        <taxon>Flavobacteriales</taxon>
        <taxon>Weeksellaceae</taxon>
        <taxon>Chryseobacterium group</taxon>
        <taxon>Chryseobacterium</taxon>
    </lineage>
</organism>
<dbReference type="SUPFAM" id="SSF53474">
    <property type="entry name" value="alpha/beta-Hydrolases"/>
    <property type="match status" value="1"/>
</dbReference>
<keyword evidence="3" id="KW-0378">Hydrolase</keyword>
<dbReference type="Gene3D" id="1.20.1440.110">
    <property type="entry name" value="acylaminoacyl peptidase"/>
    <property type="match status" value="1"/>
</dbReference>
<evidence type="ECO:0000313" key="4">
    <source>
        <dbReference type="Proteomes" id="UP000236262"/>
    </source>
</evidence>
<evidence type="ECO:0000313" key="3">
    <source>
        <dbReference type="EMBL" id="PNW13962.1"/>
    </source>
</evidence>
<proteinExistence type="predicted"/>
<reference evidence="2 5" key="2">
    <citation type="submission" date="2018-11" db="EMBL/GenBank/DDBJ databases">
        <title>Proposal to divide the Flavobacteriaceae and reorganize its genera based on Amino Acid Identity values calculated from whole genome sequences.</title>
        <authorList>
            <person name="Nicholson A.C."/>
            <person name="Gulvik C.A."/>
            <person name="Whitney A.M."/>
            <person name="Humrighouse B.W."/>
            <person name="Bell M."/>
            <person name="Holmes B."/>
            <person name="Steigerwalt A.G."/>
            <person name="Villarma A."/>
            <person name="Sheth M."/>
            <person name="Batra D."/>
            <person name="Pryor J."/>
            <person name="Bernardet J.-F."/>
            <person name="Hugo C."/>
            <person name="Kampfer P."/>
            <person name="Newman J."/>
            <person name="McQuiston J.R."/>
        </authorList>
    </citation>
    <scope>NUCLEOTIDE SEQUENCE [LARGE SCALE GENOMIC DNA]</scope>
    <source>
        <strain evidence="2 5">KC_1864</strain>
    </source>
</reference>
<evidence type="ECO:0000259" key="1">
    <source>
        <dbReference type="Pfam" id="PF00561"/>
    </source>
</evidence>
<sequence length="390" mass="45089">MFHYNKIIMKKGTYQLHDEPNFNFQLNRTIMWGGGDLEEIRAIAPRINTTEDWVREMTNLAERAKENHQISKAIGYYRMAEFFEADGSPDKSKLYAKSQSLFYTYYQDLFNTTIRRDEVEFENGKLPVWIGLPDTEIKDTVIIHGGNDSYMEEFLPVVQHLLSEGIAVYLFDGPGQGAALRESEIYYTYEWERPVKAILDQYNLNDVTLIGLSLGGMLAPRAAAFEKRIKRVVAWGIMPDFYEVVLSKVPKELRILMDLGEKEQVNTLIQKKMEADPLVKWALQHGMFSMNVKTPYDYLNKTRKFEMESIGHYITQDFLLLGSNGDHFIPVELYKRVIDALPNVRSLTYKMYTKSDAAENHCNFGNTELVLNDIIHWMLQAKNKSATALN</sequence>
<evidence type="ECO:0000313" key="2">
    <source>
        <dbReference type="EMBL" id="AZA82362.1"/>
    </source>
</evidence>
<evidence type="ECO:0000313" key="5">
    <source>
        <dbReference type="Proteomes" id="UP000279972"/>
    </source>
</evidence>
<dbReference type="InterPro" id="IPR000073">
    <property type="entry name" value="AB_hydrolase_1"/>
</dbReference>
<dbReference type="OrthoDB" id="9812921at2"/>
<dbReference type="GO" id="GO:0016787">
    <property type="term" value="F:hydrolase activity"/>
    <property type="evidence" value="ECO:0007669"/>
    <property type="project" value="UniProtKB-KW"/>
</dbReference>
<dbReference type="InterPro" id="IPR029058">
    <property type="entry name" value="AB_hydrolase_fold"/>
</dbReference>
<accession>A0A3G6RL14</accession>
<dbReference type="KEGG" id="clac:EG342_10865"/>
<reference evidence="3 4" key="1">
    <citation type="submission" date="2018-01" db="EMBL/GenBank/DDBJ databases">
        <title>Draft genome sequences of Chryseobacterium lactis NCTC11390, Chryseobacterium oncorhynchi 701B-08, and Chryseobacterium viscerum 687B-08.</title>
        <authorList>
            <person name="Jeong J.-J."/>
            <person name="Lee Y.J."/>
            <person name="Park B."/>
            <person name="Choi I.-G."/>
            <person name="Kim K.D."/>
        </authorList>
    </citation>
    <scope>NUCLEOTIDE SEQUENCE [LARGE SCALE GENOMIC DNA]</scope>
    <source>
        <strain evidence="3 4">NCTC11390</strain>
    </source>
</reference>
<dbReference type="EMBL" id="CP033924">
    <property type="protein sequence ID" value="AZA82362.1"/>
    <property type="molecule type" value="Genomic_DNA"/>
</dbReference>